<dbReference type="EMBL" id="JARBDR010000246">
    <property type="protein sequence ID" value="KAJ8317492.1"/>
    <property type="molecule type" value="Genomic_DNA"/>
</dbReference>
<evidence type="ECO:0000256" key="1">
    <source>
        <dbReference type="ARBA" id="ARBA00004123"/>
    </source>
</evidence>
<evidence type="ECO:0000313" key="11">
    <source>
        <dbReference type="EMBL" id="KAJ8317492.1"/>
    </source>
</evidence>
<keyword evidence="9" id="KW-0175">Coiled coil</keyword>
<evidence type="ECO:0000256" key="9">
    <source>
        <dbReference type="SAM" id="Coils"/>
    </source>
</evidence>
<proteinExistence type="predicted"/>
<dbReference type="InterPro" id="IPR035979">
    <property type="entry name" value="RBD_domain_sf"/>
</dbReference>
<feature type="domain" description="RRM" evidence="10">
    <location>
        <begin position="179"/>
        <end position="254"/>
    </location>
</feature>
<evidence type="ECO:0000256" key="7">
    <source>
        <dbReference type="ARBA" id="ARBA00023242"/>
    </source>
</evidence>
<dbReference type="PANTHER" id="PTHR15528:SF11">
    <property type="entry name" value="FI18188P1"/>
    <property type="match status" value="1"/>
</dbReference>
<evidence type="ECO:0000256" key="8">
    <source>
        <dbReference type="PROSITE-ProRule" id="PRU00176"/>
    </source>
</evidence>
<dbReference type="InterPro" id="IPR000504">
    <property type="entry name" value="RRM_dom"/>
</dbReference>
<keyword evidence="2" id="KW-0597">Phosphoprotein</keyword>
<dbReference type="Gene3D" id="3.30.70.330">
    <property type="match status" value="1"/>
</dbReference>
<evidence type="ECO:0000259" key="10">
    <source>
        <dbReference type="PROSITE" id="PS50102"/>
    </source>
</evidence>
<dbReference type="PROSITE" id="PS50102">
    <property type="entry name" value="RRM"/>
    <property type="match status" value="1"/>
</dbReference>
<dbReference type="SUPFAM" id="SSF54928">
    <property type="entry name" value="RNA-binding domain, RBD"/>
    <property type="match status" value="1"/>
</dbReference>
<evidence type="ECO:0000256" key="6">
    <source>
        <dbReference type="ARBA" id="ARBA00023163"/>
    </source>
</evidence>
<name>A0ABQ9FLI9_TEGGR</name>
<reference evidence="11 12" key="1">
    <citation type="submission" date="2022-12" db="EMBL/GenBank/DDBJ databases">
        <title>Chromosome-level genome of Tegillarca granosa.</title>
        <authorList>
            <person name="Kim J."/>
        </authorList>
    </citation>
    <scope>NUCLEOTIDE SEQUENCE [LARGE SCALE GENOMIC DNA]</scope>
    <source>
        <strain evidence="11">Teg-2019</strain>
        <tissue evidence="11">Adductor muscle</tissue>
    </source>
</reference>
<keyword evidence="7" id="KW-0539">Nucleus</keyword>
<evidence type="ECO:0000256" key="4">
    <source>
        <dbReference type="ARBA" id="ARBA00023015"/>
    </source>
</evidence>
<accession>A0ABQ9FLI9</accession>
<dbReference type="PANTHER" id="PTHR15528">
    <property type="entry name" value="PEROXISOME PROLIFERATOR ACTIVATED RECEPTOR GAMMA COACTIVATOR 1 PGC-1 -RELATED"/>
    <property type="match status" value="1"/>
</dbReference>
<comment type="caution">
    <text evidence="11">The sequence shown here is derived from an EMBL/GenBank/DDBJ whole genome shotgun (WGS) entry which is preliminary data.</text>
</comment>
<dbReference type="InterPro" id="IPR012677">
    <property type="entry name" value="Nucleotide-bd_a/b_plait_sf"/>
</dbReference>
<gene>
    <name evidence="11" type="ORF">KUTeg_005396</name>
</gene>
<comment type="subcellular location">
    <subcellularLocation>
        <location evidence="1">Nucleus</location>
    </subcellularLocation>
</comment>
<evidence type="ECO:0000256" key="5">
    <source>
        <dbReference type="ARBA" id="ARBA00023159"/>
    </source>
</evidence>
<evidence type="ECO:0000313" key="12">
    <source>
        <dbReference type="Proteomes" id="UP001217089"/>
    </source>
</evidence>
<organism evidence="11 12">
    <name type="scientific">Tegillarca granosa</name>
    <name type="common">Malaysian cockle</name>
    <name type="synonym">Anadara granosa</name>
    <dbReference type="NCBI Taxonomy" id="220873"/>
    <lineage>
        <taxon>Eukaryota</taxon>
        <taxon>Metazoa</taxon>
        <taxon>Spiralia</taxon>
        <taxon>Lophotrochozoa</taxon>
        <taxon>Mollusca</taxon>
        <taxon>Bivalvia</taxon>
        <taxon>Autobranchia</taxon>
        <taxon>Pteriomorphia</taxon>
        <taxon>Arcoida</taxon>
        <taxon>Arcoidea</taxon>
        <taxon>Arcidae</taxon>
        <taxon>Tegillarca</taxon>
    </lineage>
</organism>
<keyword evidence="5" id="KW-0010">Activator</keyword>
<keyword evidence="3 8" id="KW-0694">RNA-binding</keyword>
<dbReference type="SMART" id="SM00360">
    <property type="entry name" value="RRM"/>
    <property type="match status" value="1"/>
</dbReference>
<dbReference type="InterPro" id="IPR034605">
    <property type="entry name" value="PGC-1"/>
</dbReference>
<feature type="coiled-coil region" evidence="9">
    <location>
        <begin position="149"/>
        <end position="179"/>
    </location>
</feature>
<keyword evidence="12" id="KW-1185">Reference proteome</keyword>
<keyword evidence="4" id="KW-0805">Transcription regulation</keyword>
<evidence type="ECO:0000256" key="3">
    <source>
        <dbReference type="ARBA" id="ARBA00022884"/>
    </source>
</evidence>
<dbReference type="Pfam" id="PF00076">
    <property type="entry name" value="RRM_1"/>
    <property type="match status" value="1"/>
</dbReference>
<keyword evidence="6" id="KW-0804">Transcription</keyword>
<protein>
    <recommendedName>
        <fullName evidence="10">RRM domain-containing protein</fullName>
    </recommendedName>
</protein>
<sequence>MGKGLTNSTFSSILTNLEMEDSCSFELDPNYNPTHSMESVTAEWSLLPQAQAPVAVSGIEATDVRSLLEQFEEASQGLGNTDSLFSSSSSFSLDNSENKITFTEVIQNPVKSTTDTKQKKDEETDPVHFLVQDLGQGQEDRGRALGVYLNGINNSIERRRQERQKMREEEKKVQIEERRIVYVGKIPADYTKSQLRRRFCRFGEIEEVSTHFREAGDNYGFVTFAYTCDAYAAVEKGNAIPGEQHFDLCFGGRRQFCDTEYADLDGNMEMQEEFDTLPQGSGTVDFDELLKQAVKQASGKS</sequence>
<evidence type="ECO:0000256" key="2">
    <source>
        <dbReference type="ARBA" id="ARBA00022553"/>
    </source>
</evidence>
<dbReference type="Proteomes" id="UP001217089">
    <property type="component" value="Unassembled WGS sequence"/>
</dbReference>